<evidence type="ECO:0000313" key="1">
    <source>
        <dbReference type="EMBL" id="KRK37331.1"/>
    </source>
</evidence>
<reference evidence="1 2" key="1">
    <citation type="journal article" date="2015" name="Genome Announc.">
        <title>Expanding the biotechnology potential of lactobacilli through comparative genomics of 213 strains and associated genera.</title>
        <authorList>
            <person name="Sun Z."/>
            <person name="Harris H.M."/>
            <person name="McCann A."/>
            <person name="Guo C."/>
            <person name="Argimon S."/>
            <person name="Zhang W."/>
            <person name="Yang X."/>
            <person name="Jeffery I.B."/>
            <person name="Cooney J.C."/>
            <person name="Kagawa T.F."/>
            <person name="Liu W."/>
            <person name="Song Y."/>
            <person name="Salvetti E."/>
            <person name="Wrobel A."/>
            <person name="Rasinkangas P."/>
            <person name="Parkhill J."/>
            <person name="Rea M.C."/>
            <person name="O'Sullivan O."/>
            <person name="Ritari J."/>
            <person name="Douillard F.P."/>
            <person name="Paul Ross R."/>
            <person name="Yang R."/>
            <person name="Briner A.E."/>
            <person name="Felis G.E."/>
            <person name="de Vos W.M."/>
            <person name="Barrangou R."/>
            <person name="Klaenhammer T.R."/>
            <person name="Caufield P.W."/>
            <person name="Cui Y."/>
            <person name="Zhang H."/>
            <person name="O'Toole P.W."/>
        </authorList>
    </citation>
    <scope>NUCLEOTIDE SEQUENCE [LARGE SCALE GENOMIC DNA]</scope>
    <source>
        <strain evidence="1 2">ATCC 53295</strain>
    </source>
</reference>
<dbReference type="eggNOG" id="ENOG5032ASF">
    <property type="taxonomic scope" value="Bacteria"/>
</dbReference>
<proteinExistence type="predicted"/>
<gene>
    <name evidence="1" type="ORF">FD07_GL000199</name>
</gene>
<sequence>MTEVLTVIREFDVFGNAGQTPYGIDTPKINVQFVGISPAMAFDANNQPKLARTNERKLRDIEDGLRREFHDKMAALDGNDLAQNLQAIQDLITTFKSRLEQDLLSDNQLELESLTMNGEWLTYWQDNAPLAKTKAQQQENLPQDF</sequence>
<organism evidence="1 2">
    <name type="scientific">Levilactobacillus parabrevis ATCC 53295</name>
    <dbReference type="NCBI Taxonomy" id="1267003"/>
    <lineage>
        <taxon>Bacteria</taxon>
        <taxon>Bacillati</taxon>
        <taxon>Bacillota</taxon>
        <taxon>Bacilli</taxon>
        <taxon>Lactobacillales</taxon>
        <taxon>Lactobacillaceae</taxon>
        <taxon>Levilactobacillus</taxon>
    </lineage>
</organism>
<protein>
    <submittedName>
        <fullName evidence="1">Uncharacterized protein</fullName>
    </submittedName>
</protein>
<keyword evidence="2" id="KW-1185">Reference proteome</keyword>
<name>A0A0R1GZ69_9LACO</name>
<evidence type="ECO:0000313" key="2">
    <source>
        <dbReference type="Proteomes" id="UP000051176"/>
    </source>
</evidence>
<dbReference type="AlphaFoldDB" id="A0A0R1GZ69"/>
<dbReference type="EMBL" id="AZCZ01000011">
    <property type="protein sequence ID" value="KRK37331.1"/>
    <property type="molecule type" value="Genomic_DNA"/>
</dbReference>
<dbReference type="Proteomes" id="UP000051176">
    <property type="component" value="Unassembled WGS sequence"/>
</dbReference>
<accession>A0A0R1GZ69</accession>
<dbReference type="OrthoDB" id="2328048at2"/>
<dbReference type="RefSeq" id="WP_020090381.1">
    <property type="nucleotide sequence ID" value="NZ_AZCZ01000011.1"/>
</dbReference>
<comment type="caution">
    <text evidence="1">The sequence shown here is derived from an EMBL/GenBank/DDBJ whole genome shotgun (WGS) entry which is preliminary data.</text>
</comment>
<dbReference type="PATRIC" id="fig|1267003.4.peg.208"/>